<dbReference type="InterPro" id="IPR012882">
    <property type="entry name" value="Fmp46"/>
</dbReference>
<comment type="caution">
    <text evidence="1">The sequence shown here is derived from an EMBL/GenBank/DDBJ whole genome shotgun (WGS) entry which is preliminary data.</text>
</comment>
<protein>
    <submittedName>
        <fullName evidence="1">Uncharacterized protein</fullName>
    </submittedName>
</protein>
<reference evidence="1 2" key="1">
    <citation type="submission" date="2016-08" db="EMBL/GenBank/DDBJ databases">
        <title>Whole genome shotgun sequence of Pichia membranifaciens KS47-1.</title>
        <authorList>
            <person name="Konishi M."/>
            <person name="Ishida M."/>
            <person name="Arakawa T."/>
            <person name="Kato Y."/>
            <person name="Horiuchi J."/>
        </authorList>
    </citation>
    <scope>NUCLEOTIDE SEQUENCE [LARGE SCALE GENOMIC DNA]</scope>
    <source>
        <strain evidence="1 2">KS47-1</strain>
    </source>
</reference>
<organism evidence="1 2">
    <name type="scientific">Pichia membranifaciens</name>
    <dbReference type="NCBI Taxonomy" id="4926"/>
    <lineage>
        <taxon>Eukaryota</taxon>
        <taxon>Fungi</taxon>
        <taxon>Dikarya</taxon>
        <taxon>Ascomycota</taxon>
        <taxon>Saccharomycotina</taxon>
        <taxon>Pichiomycetes</taxon>
        <taxon>Pichiales</taxon>
        <taxon>Pichiaceae</taxon>
        <taxon>Pichia</taxon>
    </lineage>
</organism>
<dbReference type="OrthoDB" id="4044803at2759"/>
<name>A0A1Q2YEJ0_9ASCO</name>
<gene>
    <name evidence="1" type="ORF">PMKS-001271</name>
</gene>
<dbReference type="GO" id="GO:0016491">
    <property type="term" value="F:oxidoreductase activity"/>
    <property type="evidence" value="ECO:0007669"/>
    <property type="project" value="InterPro"/>
</dbReference>
<accession>A0A1Q2YEJ0</accession>
<dbReference type="EMBL" id="BDGI01000046">
    <property type="protein sequence ID" value="GAV27803.1"/>
    <property type="molecule type" value="Genomic_DNA"/>
</dbReference>
<dbReference type="GO" id="GO:0005739">
    <property type="term" value="C:mitochondrion"/>
    <property type="evidence" value="ECO:0007669"/>
    <property type="project" value="InterPro"/>
</dbReference>
<sequence>MPGSANVAKSPESANNGEFKYTIDATTLPPTPEQFEFFKEALHMHPFCKKALKTAFPELTKGKDLLKDLQSIDSEKLRGLKTVDGKLFVPPLVVDWDNKMLAVSDKGLTKILDQYNGVKD</sequence>
<evidence type="ECO:0000313" key="2">
    <source>
        <dbReference type="Proteomes" id="UP000186136"/>
    </source>
</evidence>
<keyword evidence="2" id="KW-1185">Reference proteome</keyword>
<dbReference type="InterPro" id="IPR036249">
    <property type="entry name" value="Thioredoxin-like_sf"/>
</dbReference>
<dbReference type="Gene3D" id="3.40.30.10">
    <property type="entry name" value="Glutaredoxin"/>
    <property type="match status" value="1"/>
</dbReference>
<dbReference type="Pfam" id="PF07955">
    <property type="entry name" value="DUF1687"/>
    <property type="match status" value="1"/>
</dbReference>
<dbReference type="AlphaFoldDB" id="A0A1Q2YEJ0"/>
<evidence type="ECO:0000313" key="1">
    <source>
        <dbReference type="EMBL" id="GAV27803.1"/>
    </source>
</evidence>
<dbReference type="Proteomes" id="UP000186136">
    <property type="component" value="Unassembled WGS sequence"/>
</dbReference>
<proteinExistence type="predicted"/>
<dbReference type="SUPFAM" id="SSF52833">
    <property type="entry name" value="Thioredoxin-like"/>
    <property type="match status" value="1"/>
</dbReference>